<gene>
    <name evidence="3" type="ORF">M9978_06285</name>
</gene>
<dbReference type="EMBL" id="JAMLDX010000003">
    <property type="protein sequence ID" value="MCP3730033.1"/>
    <property type="molecule type" value="Genomic_DNA"/>
</dbReference>
<evidence type="ECO:0000259" key="2">
    <source>
        <dbReference type="Pfam" id="PF22725"/>
    </source>
</evidence>
<dbReference type="Gene3D" id="3.40.50.720">
    <property type="entry name" value="NAD(P)-binding Rossmann-like Domain"/>
    <property type="match status" value="1"/>
</dbReference>
<dbReference type="SUPFAM" id="SSF55347">
    <property type="entry name" value="Glyceraldehyde-3-phosphate dehydrogenase-like, C-terminal domain"/>
    <property type="match status" value="1"/>
</dbReference>
<dbReference type="Gene3D" id="3.30.360.10">
    <property type="entry name" value="Dihydrodipicolinate Reductase, domain 2"/>
    <property type="match status" value="1"/>
</dbReference>
<reference evidence="3" key="1">
    <citation type="submission" date="2022-05" db="EMBL/GenBank/DDBJ databases">
        <title>Sphingomonas sp. strain MG17 Genome sequencing and assembly.</title>
        <authorList>
            <person name="Kim I."/>
        </authorList>
    </citation>
    <scope>NUCLEOTIDE SEQUENCE</scope>
    <source>
        <strain evidence="3">MG17</strain>
    </source>
</reference>
<evidence type="ECO:0000313" key="3">
    <source>
        <dbReference type="EMBL" id="MCP3730033.1"/>
    </source>
</evidence>
<protein>
    <submittedName>
        <fullName evidence="3">Gfo/Idh/MocA family oxidoreductase</fullName>
    </submittedName>
</protein>
<keyword evidence="4" id="KW-1185">Reference proteome</keyword>
<feature type="domain" description="Gfo/Idh/MocA-like oxidoreductase N-terminal" evidence="1">
    <location>
        <begin position="13"/>
        <end position="128"/>
    </location>
</feature>
<dbReference type="PANTHER" id="PTHR43377">
    <property type="entry name" value="BILIVERDIN REDUCTASE A"/>
    <property type="match status" value="1"/>
</dbReference>
<dbReference type="PANTHER" id="PTHR43377:SF1">
    <property type="entry name" value="BILIVERDIN REDUCTASE A"/>
    <property type="match status" value="1"/>
</dbReference>
<evidence type="ECO:0000259" key="1">
    <source>
        <dbReference type="Pfam" id="PF01408"/>
    </source>
</evidence>
<organism evidence="3 4">
    <name type="scientific">Sphingomonas tagetis</name>
    <dbReference type="NCBI Taxonomy" id="2949092"/>
    <lineage>
        <taxon>Bacteria</taxon>
        <taxon>Pseudomonadati</taxon>
        <taxon>Pseudomonadota</taxon>
        <taxon>Alphaproteobacteria</taxon>
        <taxon>Sphingomonadales</taxon>
        <taxon>Sphingomonadaceae</taxon>
        <taxon>Sphingomonas</taxon>
    </lineage>
</organism>
<dbReference type="RefSeq" id="WP_254292143.1">
    <property type="nucleotide sequence ID" value="NZ_JAMLDX010000003.1"/>
</dbReference>
<dbReference type="InterPro" id="IPR055170">
    <property type="entry name" value="GFO_IDH_MocA-like_dom"/>
</dbReference>
<accession>A0A9X2KNV8</accession>
<dbReference type="Proteomes" id="UP001139451">
    <property type="component" value="Unassembled WGS sequence"/>
</dbReference>
<dbReference type="Pfam" id="PF01408">
    <property type="entry name" value="GFO_IDH_MocA"/>
    <property type="match status" value="1"/>
</dbReference>
<sequence>MTHHANARPLGGGIIGLGLAGGIMAPIIAEHPGLTLAGAAETDASTRATFTADTGLPAYAEVCELLANPTVDFVYVATPHQCHRAHAVLAAEHGKHIIVEKPMALSLADCDAMIDAANANGVQLVIGHTHSFDPAIAAIRALIDSGRTGAPVSLAMWNFTDFLYRPRRPEELDSARGGGILYNQLPHQLDVARLIVNSPIRSVRAATTRLDPTRPTEGGCSAFVDFENGACATVVYSGYDRFDSDELHGWIAEGGQLKTARHGHARRMLSKIAGPEGEAAQRRVQFGYGAAGAHGNPPHQPHFGLMLVSCERADIRQSADGLYIYDDAGADEQPIIRSSWRPGRGDVLEELRRAVVDGVPPLHDGTFGRGTVEAAIAIAQSAAARREITITELAAA</sequence>
<comment type="caution">
    <text evidence="3">The sequence shown here is derived from an EMBL/GenBank/DDBJ whole genome shotgun (WGS) entry which is preliminary data.</text>
</comment>
<dbReference type="SUPFAM" id="SSF51735">
    <property type="entry name" value="NAD(P)-binding Rossmann-fold domains"/>
    <property type="match status" value="1"/>
</dbReference>
<proteinExistence type="predicted"/>
<name>A0A9X2KNV8_9SPHN</name>
<dbReference type="InterPro" id="IPR036291">
    <property type="entry name" value="NAD(P)-bd_dom_sf"/>
</dbReference>
<dbReference type="AlphaFoldDB" id="A0A9X2KNV8"/>
<dbReference type="Pfam" id="PF22725">
    <property type="entry name" value="GFO_IDH_MocA_C3"/>
    <property type="match status" value="1"/>
</dbReference>
<evidence type="ECO:0000313" key="4">
    <source>
        <dbReference type="Proteomes" id="UP001139451"/>
    </source>
</evidence>
<dbReference type="InterPro" id="IPR000683">
    <property type="entry name" value="Gfo/Idh/MocA-like_OxRdtase_N"/>
</dbReference>
<dbReference type="GO" id="GO:0000166">
    <property type="term" value="F:nucleotide binding"/>
    <property type="evidence" value="ECO:0007669"/>
    <property type="project" value="InterPro"/>
</dbReference>
<feature type="domain" description="GFO/IDH/MocA-like oxidoreductase" evidence="2">
    <location>
        <begin position="137"/>
        <end position="241"/>
    </location>
</feature>
<dbReference type="InterPro" id="IPR051450">
    <property type="entry name" value="Gfo/Idh/MocA_Oxidoreductases"/>
</dbReference>